<dbReference type="OrthoDB" id="6009280at2"/>
<feature type="region of interest" description="Disordered" evidence="1">
    <location>
        <begin position="192"/>
        <end position="223"/>
    </location>
</feature>
<evidence type="ECO:0000313" key="3">
    <source>
        <dbReference type="EMBL" id="ALN57682.1"/>
    </source>
</evidence>
<name>A0A0S2DGR3_LYSEN</name>
<keyword evidence="2" id="KW-0732">Signal</keyword>
<dbReference type="AlphaFoldDB" id="A0A0S2DGR3"/>
<dbReference type="STRING" id="69.GLE_2333"/>
<proteinExistence type="predicted"/>
<feature type="signal peptide" evidence="2">
    <location>
        <begin position="1"/>
        <end position="29"/>
    </location>
</feature>
<dbReference type="Proteomes" id="UP000061569">
    <property type="component" value="Chromosome"/>
</dbReference>
<feature type="compositionally biased region" description="Basic and acidic residues" evidence="1">
    <location>
        <begin position="192"/>
        <end position="203"/>
    </location>
</feature>
<evidence type="ECO:0000256" key="2">
    <source>
        <dbReference type="SAM" id="SignalP"/>
    </source>
</evidence>
<accession>A0A0S2DGR3</accession>
<feature type="chain" id="PRO_5006595147" evidence="2">
    <location>
        <begin position="30"/>
        <end position="223"/>
    </location>
</feature>
<organism evidence="3 4">
    <name type="scientific">Lysobacter enzymogenes</name>
    <dbReference type="NCBI Taxonomy" id="69"/>
    <lineage>
        <taxon>Bacteria</taxon>
        <taxon>Pseudomonadati</taxon>
        <taxon>Pseudomonadota</taxon>
        <taxon>Gammaproteobacteria</taxon>
        <taxon>Lysobacterales</taxon>
        <taxon>Lysobacteraceae</taxon>
        <taxon>Lysobacter</taxon>
    </lineage>
</organism>
<evidence type="ECO:0000256" key="1">
    <source>
        <dbReference type="SAM" id="MobiDB-lite"/>
    </source>
</evidence>
<feature type="compositionally biased region" description="Basic and acidic residues" evidence="1">
    <location>
        <begin position="65"/>
        <end position="74"/>
    </location>
</feature>
<evidence type="ECO:0000313" key="4">
    <source>
        <dbReference type="Proteomes" id="UP000061569"/>
    </source>
</evidence>
<dbReference type="PATRIC" id="fig|69.6.peg.2297"/>
<gene>
    <name evidence="3" type="ORF">GLE_2333</name>
</gene>
<protein>
    <submittedName>
        <fullName evidence="3">Uncharacterized protein</fullName>
    </submittedName>
</protein>
<feature type="region of interest" description="Disordered" evidence="1">
    <location>
        <begin position="58"/>
        <end position="85"/>
    </location>
</feature>
<reference evidence="3 4" key="1">
    <citation type="submission" date="2015-11" db="EMBL/GenBank/DDBJ databases">
        <title>Genome sequences of Lysobacter enzymogenes strain C3 and Lysobacter antibioticus ATCC 29479.</title>
        <authorList>
            <person name="Kobayashi D.Y."/>
        </authorList>
    </citation>
    <scope>NUCLEOTIDE SEQUENCE [LARGE SCALE GENOMIC DNA]</scope>
    <source>
        <strain evidence="3 4">C3</strain>
    </source>
</reference>
<feature type="region of interest" description="Disordered" evidence="1">
    <location>
        <begin position="99"/>
        <end position="131"/>
    </location>
</feature>
<dbReference type="KEGG" id="lez:GLE_2333"/>
<sequence>MSLPSIRHAALRSAPLLAALWFAASAAHAQSANETRLRDALRDTASRLRTAEAALAQQQAATAAAERERDELKGRAAKPAPAADGAQLAALQQRLGQASASAEQARGEALKWRSAQEQAAHSAQQKERERAELAKRLDAAQARAADCAAGSEALYQAGRELAQLYRDPAYAKGKRVTLLGFGQVERENRARELENKLEDERAKTAQCGAGDAAARTAGTASNG</sequence>
<feature type="compositionally biased region" description="Low complexity" evidence="1">
    <location>
        <begin position="204"/>
        <end position="223"/>
    </location>
</feature>
<dbReference type="EMBL" id="CP013140">
    <property type="protein sequence ID" value="ALN57682.1"/>
    <property type="molecule type" value="Genomic_DNA"/>
</dbReference>